<dbReference type="Gene3D" id="1.10.260.40">
    <property type="entry name" value="lambda repressor-like DNA-binding domains"/>
    <property type="match status" value="1"/>
</dbReference>
<evidence type="ECO:0000256" key="3">
    <source>
        <dbReference type="ARBA" id="ARBA00023163"/>
    </source>
</evidence>
<dbReference type="PANTHER" id="PTHR30146">
    <property type="entry name" value="LACI-RELATED TRANSCRIPTIONAL REPRESSOR"/>
    <property type="match status" value="1"/>
</dbReference>
<reference evidence="5" key="1">
    <citation type="journal article" date="2014" name="Int. J. Syst. Evol. Microbiol.">
        <title>Complete genome sequence of Corynebacterium casei LMG S-19264T (=DSM 44701T), isolated from a smear-ripened cheese.</title>
        <authorList>
            <consortium name="US DOE Joint Genome Institute (JGI-PGF)"/>
            <person name="Walter F."/>
            <person name="Albersmeier A."/>
            <person name="Kalinowski J."/>
            <person name="Ruckert C."/>
        </authorList>
    </citation>
    <scope>NUCLEOTIDE SEQUENCE</scope>
    <source>
        <strain evidence="5">KCTC 32296</strain>
    </source>
</reference>
<dbReference type="SUPFAM" id="SSF53822">
    <property type="entry name" value="Periplasmic binding protein-like I"/>
    <property type="match status" value="1"/>
</dbReference>
<name>A0A918QG46_9CAUL</name>
<dbReference type="InterPro" id="IPR000843">
    <property type="entry name" value="HTH_LacI"/>
</dbReference>
<protein>
    <submittedName>
        <fullName evidence="5">LacI family transcriptional regulator</fullName>
    </submittedName>
</protein>
<dbReference type="Pfam" id="PF00356">
    <property type="entry name" value="LacI"/>
    <property type="match status" value="1"/>
</dbReference>
<dbReference type="GO" id="GO:0003700">
    <property type="term" value="F:DNA-binding transcription factor activity"/>
    <property type="evidence" value="ECO:0007669"/>
    <property type="project" value="TreeGrafter"/>
</dbReference>
<gene>
    <name evidence="5" type="ORF">GCM10011273_35800</name>
</gene>
<feature type="domain" description="HTH lacI-type" evidence="4">
    <location>
        <begin position="38"/>
        <end position="92"/>
    </location>
</feature>
<dbReference type="PROSITE" id="PS50932">
    <property type="entry name" value="HTH_LACI_2"/>
    <property type="match status" value="1"/>
</dbReference>
<evidence type="ECO:0000259" key="4">
    <source>
        <dbReference type="PROSITE" id="PS50932"/>
    </source>
</evidence>
<organism evidence="5 6">
    <name type="scientific">Asticcacaulis endophyticus</name>
    <dbReference type="NCBI Taxonomy" id="1395890"/>
    <lineage>
        <taxon>Bacteria</taxon>
        <taxon>Pseudomonadati</taxon>
        <taxon>Pseudomonadota</taxon>
        <taxon>Alphaproteobacteria</taxon>
        <taxon>Caulobacterales</taxon>
        <taxon>Caulobacteraceae</taxon>
        <taxon>Asticcacaulis</taxon>
    </lineage>
</organism>
<evidence type="ECO:0000256" key="1">
    <source>
        <dbReference type="ARBA" id="ARBA00023015"/>
    </source>
</evidence>
<sequence length="375" mass="40951">MRSRTDPDTDARGTLLVDIKASSELKPGVNLPASGTVSTINDVARLAGVSIKTVSRVMNNEPNVRAETRVKVQEAANLLHYRPNLLARSLAGARSFLIGIFYDNPNPSYINAVQNGAIRRCRESSYHLLIEPQDAHSPDLERNIAGLLATIRLDGVILTPPLCDMAVVLHAVEAAGVPYVRISPFLNPGRSPIVRMDEARATYEMTQHLIAMGHRDIGFVLGHPEHGGTHLRYQGFTKALSEAGITPRPDWVKQGFFSYESGIEAGKSFFAEGKPRPTAIFSSNDYMAFGIMGVAQQMGIRIPEDISICGFDDAPGSILIWPHVTTIRQPVEDIAYAAADILLAKAEVEDADGTKRDTDRMLPFELIKRNSVGPV</sequence>
<accession>A0A918QG46</accession>
<dbReference type="CDD" id="cd01545">
    <property type="entry name" value="PBP1_SalR"/>
    <property type="match status" value="1"/>
</dbReference>
<dbReference type="InterPro" id="IPR046335">
    <property type="entry name" value="LacI/GalR-like_sensor"/>
</dbReference>
<dbReference type="GO" id="GO:0000976">
    <property type="term" value="F:transcription cis-regulatory region binding"/>
    <property type="evidence" value="ECO:0007669"/>
    <property type="project" value="TreeGrafter"/>
</dbReference>
<dbReference type="PROSITE" id="PS00356">
    <property type="entry name" value="HTH_LACI_1"/>
    <property type="match status" value="1"/>
</dbReference>
<evidence type="ECO:0000313" key="5">
    <source>
        <dbReference type="EMBL" id="GGZ46001.1"/>
    </source>
</evidence>
<comment type="caution">
    <text evidence="5">The sequence shown here is derived from an EMBL/GenBank/DDBJ whole genome shotgun (WGS) entry which is preliminary data.</text>
</comment>
<dbReference type="SUPFAM" id="SSF47413">
    <property type="entry name" value="lambda repressor-like DNA-binding domains"/>
    <property type="match status" value="1"/>
</dbReference>
<dbReference type="CDD" id="cd01392">
    <property type="entry name" value="HTH_LacI"/>
    <property type="match status" value="1"/>
</dbReference>
<dbReference type="PRINTS" id="PR00036">
    <property type="entry name" value="HTHLACI"/>
</dbReference>
<dbReference type="Proteomes" id="UP000662572">
    <property type="component" value="Unassembled WGS sequence"/>
</dbReference>
<dbReference type="EMBL" id="BMZB01000010">
    <property type="protein sequence ID" value="GGZ46001.1"/>
    <property type="molecule type" value="Genomic_DNA"/>
</dbReference>
<dbReference type="InterPro" id="IPR010982">
    <property type="entry name" value="Lambda_DNA-bd_dom_sf"/>
</dbReference>
<keyword evidence="6" id="KW-1185">Reference proteome</keyword>
<dbReference type="RefSeq" id="WP_189489251.1">
    <property type="nucleotide sequence ID" value="NZ_BMZB01000010.1"/>
</dbReference>
<dbReference type="SMART" id="SM00354">
    <property type="entry name" value="HTH_LACI"/>
    <property type="match status" value="1"/>
</dbReference>
<evidence type="ECO:0000256" key="2">
    <source>
        <dbReference type="ARBA" id="ARBA00023125"/>
    </source>
</evidence>
<proteinExistence type="predicted"/>
<keyword evidence="1" id="KW-0805">Transcription regulation</keyword>
<dbReference type="Gene3D" id="3.40.50.2300">
    <property type="match status" value="2"/>
</dbReference>
<keyword evidence="2" id="KW-0238">DNA-binding</keyword>
<reference evidence="5" key="2">
    <citation type="submission" date="2020-09" db="EMBL/GenBank/DDBJ databases">
        <authorList>
            <person name="Sun Q."/>
            <person name="Kim S."/>
        </authorList>
    </citation>
    <scope>NUCLEOTIDE SEQUENCE</scope>
    <source>
        <strain evidence="5">KCTC 32296</strain>
    </source>
</reference>
<dbReference type="InterPro" id="IPR028082">
    <property type="entry name" value="Peripla_BP_I"/>
</dbReference>
<dbReference type="AlphaFoldDB" id="A0A918QG46"/>
<dbReference type="PANTHER" id="PTHR30146:SF153">
    <property type="entry name" value="LACTOSE OPERON REPRESSOR"/>
    <property type="match status" value="1"/>
</dbReference>
<evidence type="ECO:0000313" key="6">
    <source>
        <dbReference type="Proteomes" id="UP000662572"/>
    </source>
</evidence>
<dbReference type="Pfam" id="PF13377">
    <property type="entry name" value="Peripla_BP_3"/>
    <property type="match status" value="1"/>
</dbReference>
<keyword evidence="3" id="KW-0804">Transcription</keyword>